<comment type="caution">
    <text evidence="2">The sequence shown here is derived from an EMBL/GenBank/DDBJ whole genome shotgun (WGS) entry which is preliminary data.</text>
</comment>
<feature type="coiled-coil region" evidence="1">
    <location>
        <begin position="312"/>
        <end position="339"/>
    </location>
</feature>
<evidence type="ECO:0000313" key="3">
    <source>
        <dbReference type="Proteomes" id="UP000541033"/>
    </source>
</evidence>
<gene>
    <name evidence="2" type="ORF">FHX76_003016</name>
</gene>
<dbReference type="Proteomes" id="UP000541033">
    <property type="component" value="Unassembled WGS sequence"/>
</dbReference>
<protein>
    <recommendedName>
        <fullName evidence="4">Glycosyltransferase family 2 protein</fullName>
    </recommendedName>
</protein>
<dbReference type="CDD" id="cd00761">
    <property type="entry name" value="Glyco_tranf_GTA_type"/>
    <property type="match status" value="1"/>
</dbReference>
<dbReference type="EMBL" id="JAAMOX010000003">
    <property type="protein sequence ID" value="NIH55101.1"/>
    <property type="molecule type" value="Genomic_DNA"/>
</dbReference>
<dbReference type="RefSeq" id="WP_167152014.1">
    <property type="nucleotide sequence ID" value="NZ_JAAMOX010000003.1"/>
</dbReference>
<name>A0A7X5TTY1_9MICO</name>
<dbReference type="AlphaFoldDB" id="A0A7X5TTY1"/>
<dbReference type="Pfam" id="PF13704">
    <property type="entry name" value="Glyco_tranf_2_4"/>
    <property type="match status" value="1"/>
</dbReference>
<proteinExistence type="predicted"/>
<reference evidence="2 3" key="1">
    <citation type="submission" date="2020-02" db="EMBL/GenBank/DDBJ databases">
        <title>Sequencing the genomes of 1000 actinobacteria strains.</title>
        <authorList>
            <person name="Klenk H.-P."/>
        </authorList>
    </citation>
    <scope>NUCLEOTIDE SEQUENCE [LARGE SCALE GENOMIC DNA]</scope>
    <source>
        <strain evidence="2 3">DSM 27960</strain>
    </source>
</reference>
<keyword evidence="3" id="KW-1185">Reference proteome</keyword>
<evidence type="ECO:0000256" key="1">
    <source>
        <dbReference type="SAM" id="Coils"/>
    </source>
</evidence>
<dbReference type="InterPro" id="IPR029044">
    <property type="entry name" value="Nucleotide-diphossugar_trans"/>
</dbReference>
<accession>A0A7X5TTY1</accession>
<organism evidence="2 3">
    <name type="scientific">Lysinibacter cavernae</name>
    <dbReference type="NCBI Taxonomy" id="1640652"/>
    <lineage>
        <taxon>Bacteria</taxon>
        <taxon>Bacillati</taxon>
        <taxon>Actinomycetota</taxon>
        <taxon>Actinomycetes</taxon>
        <taxon>Micrococcales</taxon>
        <taxon>Microbacteriaceae</taxon>
        <taxon>Lysinibacter</taxon>
    </lineage>
</organism>
<evidence type="ECO:0008006" key="4">
    <source>
        <dbReference type="Google" id="ProtNLM"/>
    </source>
</evidence>
<evidence type="ECO:0000313" key="2">
    <source>
        <dbReference type="EMBL" id="NIH55101.1"/>
    </source>
</evidence>
<dbReference type="SUPFAM" id="SSF53448">
    <property type="entry name" value="Nucleotide-diphospho-sugar transferases"/>
    <property type="match status" value="1"/>
</dbReference>
<sequence length="368" mass="41512">MQGSSSEMKLVMTLMVRDEADIIEAMITHHQRQGVDLIVATDNGSVDGTREILEKYAALGFVDLRHDPLHRKQQSKVVTQMARDAATIHGATWVINADADEFWMPVDRKLTLKEAFEHIPTELKSFGVHVVDMTGLPASSGSGLHRLVYRDLRSNQELAKVGMLAHSSPNAVHIADPNVEVVQGNHMVSLESQGEPSAEFAVEVLHFPWRSWAQFEQKVRNAGKAYEENPDLMPSPNHHGMRDYRRLNEGTLPAHYLARSLTETSLQELVTSGHIIRDTVLADRLNDPIPDTDVEALAEILPAASTTLVFQLSVAEERINDYERRLHEANRRFQDQSKSLEATMRDNVALRNRRVVRLADKVRALFRR</sequence>
<keyword evidence="1" id="KW-0175">Coiled coil</keyword>